<dbReference type="Proteomes" id="UP001595891">
    <property type="component" value="Unassembled WGS sequence"/>
</dbReference>
<dbReference type="PANTHER" id="PTHR38011">
    <property type="entry name" value="DIHYDROFOLATE REDUCTASE FAMILY PROTEIN (AFU_ORTHOLOGUE AFUA_8G06820)"/>
    <property type="match status" value="1"/>
</dbReference>
<reference evidence="3" key="1">
    <citation type="journal article" date="2019" name="Int. J. Syst. Evol. Microbiol.">
        <title>The Global Catalogue of Microorganisms (GCM) 10K type strain sequencing project: providing services to taxonomists for standard genome sequencing and annotation.</title>
        <authorList>
            <consortium name="The Broad Institute Genomics Platform"/>
            <consortium name="The Broad Institute Genome Sequencing Center for Infectious Disease"/>
            <person name="Wu L."/>
            <person name="Ma J."/>
        </authorList>
    </citation>
    <scope>NUCLEOTIDE SEQUENCE [LARGE SCALE GENOMIC DNA]</scope>
    <source>
        <strain evidence="3">CCUG 49560</strain>
    </source>
</reference>
<protein>
    <submittedName>
        <fullName evidence="2">Dihydrofolate reductase family protein</fullName>
    </submittedName>
</protein>
<feature type="domain" description="Bacterial bifunctional deaminase-reductase C-terminal" evidence="1">
    <location>
        <begin position="2"/>
        <end position="174"/>
    </location>
</feature>
<dbReference type="Pfam" id="PF01872">
    <property type="entry name" value="RibD_C"/>
    <property type="match status" value="1"/>
</dbReference>
<dbReference type="SUPFAM" id="SSF53597">
    <property type="entry name" value="Dihydrofolate reductase-like"/>
    <property type="match status" value="1"/>
</dbReference>
<keyword evidence="3" id="KW-1185">Reference proteome</keyword>
<dbReference type="InterPro" id="IPR050765">
    <property type="entry name" value="Riboflavin_Biosynth_HTPR"/>
</dbReference>
<evidence type="ECO:0000313" key="2">
    <source>
        <dbReference type="EMBL" id="MFC4586713.1"/>
    </source>
</evidence>
<gene>
    <name evidence="2" type="ORF">ACFO8L_11545</name>
</gene>
<accession>A0ABV9EBK4</accession>
<evidence type="ECO:0000313" key="3">
    <source>
        <dbReference type="Proteomes" id="UP001595891"/>
    </source>
</evidence>
<dbReference type="InterPro" id="IPR024072">
    <property type="entry name" value="DHFR-like_dom_sf"/>
</dbReference>
<sequence length="180" mass="20311">MRKVILAMFVTVDGFIEGPDQEMDWNIGNFDEAMEEYADEQIEGVDTLLLGRRTYEVFVGYWPEQTGAFADKMNGLEKIVFSRALERTEWVNSRVAADAVKEVEDLKARPGGHMLIYGSAELAQGLMRRGLIDEYRLWVHPIVLGAGRSLFGDLGERIGLTLAETRVFDTGVCVLRYEKA</sequence>
<dbReference type="Gene3D" id="3.40.430.10">
    <property type="entry name" value="Dihydrofolate Reductase, subunit A"/>
    <property type="match status" value="1"/>
</dbReference>
<dbReference type="InterPro" id="IPR002734">
    <property type="entry name" value="RibDG_C"/>
</dbReference>
<dbReference type="RefSeq" id="WP_262842433.1">
    <property type="nucleotide sequence ID" value="NZ_JANZYP010000011.1"/>
</dbReference>
<dbReference type="PANTHER" id="PTHR38011:SF11">
    <property type="entry name" value="2,5-DIAMINO-6-RIBOSYLAMINO-4(3H)-PYRIMIDINONE 5'-PHOSPHATE REDUCTASE"/>
    <property type="match status" value="1"/>
</dbReference>
<organism evidence="2 3">
    <name type="scientific">Sphaerisporangium corydalis</name>
    <dbReference type="NCBI Taxonomy" id="1441875"/>
    <lineage>
        <taxon>Bacteria</taxon>
        <taxon>Bacillati</taxon>
        <taxon>Actinomycetota</taxon>
        <taxon>Actinomycetes</taxon>
        <taxon>Streptosporangiales</taxon>
        <taxon>Streptosporangiaceae</taxon>
        <taxon>Sphaerisporangium</taxon>
    </lineage>
</organism>
<proteinExistence type="predicted"/>
<name>A0ABV9EBK4_9ACTN</name>
<comment type="caution">
    <text evidence="2">The sequence shown here is derived from an EMBL/GenBank/DDBJ whole genome shotgun (WGS) entry which is preliminary data.</text>
</comment>
<evidence type="ECO:0000259" key="1">
    <source>
        <dbReference type="Pfam" id="PF01872"/>
    </source>
</evidence>
<dbReference type="EMBL" id="JBHSFN010000006">
    <property type="protein sequence ID" value="MFC4586713.1"/>
    <property type="molecule type" value="Genomic_DNA"/>
</dbReference>